<feature type="region of interest" description="Disordered" evidence="1">
    <location>
        <begin position="1"/>
        <end position="55"/>
    </location>
</feature>
<keyword evidence="3" id="KW-1185">Reference proteome</keyword>
<dbReference type="EMBL" id="JADBJN010000003">
    <property type="protein sequence ID" value="KAG5672893.1"/>
    <property type="molecule type" value="Genomic_DNA"/>
</dbReference>
<evidence type="ECO:0000256" key="1">
    <source>
        <dbReference type="SAM" id="MobiDB-lite"/>
    </source>
</evidence>
<dbReference type="OrthoDB" id="8014143at2759"/>
<comment type="caution">
    <text evidence="2">The sequence shown here is derived from an EMBL/GenBank/DDBJ whole genome shotgun (WGS) entry which is preliminary data.</text>
</comment>
<reference evidence="2" key="1">
    <citation type="submission" date="2021-03" db="EMBL/GenBank/DDBJ databases">
        <title>Chromosome level genome of the anhydrobiotic midge Polypedilum vanderplanki.</title>
        <authorList>
            <person name="Yoshida Y."/>
            <person name="Kikawada T."/>
            <person name="Gusev O."/>
        </authorList>
    </citation>
    <scope>NUCLEOTIDE SEQUENCE</scope>
    <source>
        <strain evidence="2">NIAS01</strain>
        <tissue evidence="2">Whole body or cell culture</tissue>
    </source>
</reference>
<proteinExistence type="predicted"/>
<accession>A0A9J6BTJ0</accession>
<evidence type="ECO:0000313" key="2">
    <source>
        <dbReference type="EMBL" id="KAG5672893.1"/>
    </source>
</evidence>
<name>A0A9J6BTJ0_POLVA</name>
<gene>
    <name evidence="2" type="ORF">PVAND_002981</name>
</gene>
<organism evidence="2 3">
    <name type="scientific">Polypedilum vanderplanki</name>
    <name type="common">Sleeping chironomid midge</name>
    <dbReference type="NCBI Taxonomy" id="319348"/>
    <lineage>
        <taxon>Eukaryota</taxon>
        <taxon>Metazoa</taxon>
        <taxon>Ecdysozoa</taxon>
        <taxon>Arthropoda</taxon>
        <taxon>Hexapoda</taxon>
        <taxon>Insecta</taxon>
        <taxon>Pterygota</taxon>
        <taxon>Neoptera</taxon>
        <taxon>Endopterygota</taxon>
        <taxon>Diptera</taxon>
        <taxon>Nematocera</taxon>
        <taxon>Chironomoidea</taxon>
        <taxon>Chironomidae</taxon>
        <taxon>Chironominae</taxon>
        <taxon>Polypedilum</taxon>
        <taxon>Polypedilum</taxon>
    </lineage>
</organism>
<sequence length="116" mass="13093">MGQEKSLPSRCNSTNISHHHSSAASSTSLNSTKSLTPSRSPSTASSSVSSTASYKSVEQQTKYLNEHLYIKSYLEIDKEHIVKTQLLFNQIRPGIRNYKPKILKDKLIQEELDVWI</sequence>
<feature type="compositionally biased region" description="Low complexity" evidence="1">
    <location>
        <begin position="12"/>
        <end position="55"/>
    </location>
</feature>
<evidence type="ECO:0000313" key="3">
    <source>
        <dbReference type="Proteomes" id="UP001107558"/>
    </source>
</evidence>
<protein>
    <submittedName>
        <fullName evidence="2">Uncharacterized protein</fullName>
    </submittedName>
</protein>
<dbReference type="Proteomes" id="UP001107558">
    <property type="component" value="Chromosome 3"/>
</dbReference>
<dbReference type="AlphaFoldDB" id="A0A9J6BTJ0"/>